<gene>
    <name evidence="2" type="ORF">PYW07_001702</name>
</gene>
<evidence type="ECO:0000259" key="1">
    <source>
        <dbReference type="Pfam" id="PF00567"/>
    </source>
</evidence>
<dbReference type="GO" id="GO:0005737">
    <property type="term" value="C:cytoplasm"/>
    <property type="evidence" value="ECO:0007669"/>
    <property type="project" value="UniProtKB-ARBA"/>
</dbReference>
<proteinExistence type="predicted"/>
<evidence type="ECO:0000313" key="2">
    <source>
        <dbReference type="EMBL" id="KAJ8727583.1"/>
    </source>
</evidence>
<accession>A0AAD7YUE1</accession>
<dbReference type="InterPro" id="IPR002999">
    <property type="entry name" value="Tudor"/>
</dbReference>
<comment type="caution">
    <text evidence="2">The sequence shown here is derived from an EMBL/GenBank/DDBJ whole genome shotgun (WGS) entry which is preliminary data.</text>
</comment>
<name>A0AAD7YUE1_MYTSE</name>
<dbReference type="AlphaFoldDB" id="A0AAD7YUE1"/>
<dbReference type="Gene3D" id="2.30.30.140">
    <property type="match status" value="1"/>
</dbReference>
<feature type="domain" description="Tudor" evidence="1">
    <location>
        <begin position="29"/>
        <end position="143"/>
    </location>
</feature>
<dbReference type="Pfam" id="PF00567">
    <property type="entry name" value="TUDOR"/>
    <property type="match status" value="1"/>
</dbReference>
<dbReference type="SUPFAM" id="SSF63748">
    <property type="entry name" value="Tudor/PWWP/MBT"/>
    <property type="match status" value="1"/>
</dbReference>
<sequence length="365" mass="41049">MSELAAPSSEMTVPGMNNIIYDFMVGYDYKVDVTHINDPKSFFVRAADVDDLLKFIERPGLKVSASEIKLGQRVIYKSNILNRFVRGVIHQIKIKKEKVRCNMFAVDYGCRENSVSIKLIYQPHSKTEPHSQCPGMATHCRLHLCEPKGETFSNEVIDTMKHLVGSHTATINVQSKSNDQLVVELITVDCPRDVATMLGLIGLTTLTKGPYTVNRLTHSTQALKLTQTLKFKHKELKVGDVLHVRVQSGSSASGFYVADINDFKTLRRAEASFSQYCKGRHMKDEDFVPGRPCAVKLDNLGQYERAIIKEVHPNSKAVLKLVDWVYVTLLDKRMEEQYKNQLGDVLGPLILVSVTSTLTTVKPQH</sequence>
<dbReference type="PANTHER" id="PTHR16442:SF1">
    <property type="entry name" value="RING FINGER PROTEIN 17"/>
    <property type="match status" value="1"/>
</dbReference>
<dbReference type="EMBL" id="JARGEI010000008">
    <property type="protein sequence ID" value="KAJ8727583.1"/>
    <property type="molecule type" value="Genomic_DNA"/>
</dbReference>
<keyword evidence="3" id="KW-1185">Reference proteome</keyword>
<dbReference type="Gene3D" id="2.40.50.90">
    <property type="match status" value="1"/>
</dbReference>
<evidence type="ECO:0000313" key="3">
    <source>
        <dbReference type="Proteomes" id="UP001231518"/>
    </source>
</evidence>
<protein>
    <recommendedName>
        <fullName evidence="1">Tudor domain-containing protein</fullName>
    </recommendedName>
</protein>
<organism evidence="2 3">
    <name type="scientific">Mythimna separata</name>
    <name type="common">Oriental armyworm</name>
    <name type="synonym">Pseudaletia separata</name>
    <dbReference type="NCBI Taxonomy" id="271217"/>
    <lineage>
        <taxon>Eukaryota</taxon>
        <taxon>Metazoa</taxon>
        <taxon>Ecdysozoa</taxon>
        <taxon>Arthropoda</taxon>
        <taxon>Hexapoda</taxon>
        <taxon>Insecta</taxon>
        <taxon>Pterygota</taxon>
        <taxon>Neoptera</taxon>
        <taxon>Endopterygota</taxon>
        <taxon>Lepidoptera</taxon>
        <taxon>Glossata</taxon>
        <taxon>Ditrysia</taxon>
        <taxon>Noctuoidea</taxon>
        <taxon>Noctuidae</taxon>
        <taxon>Noctuinae</taxon>
        <taxon>Hadenini</taxon>
        <taxon>Mythimna</taxon>
    </lineage>
</organism>
<dbReference type="InterPro" id="IPR035437">
    <property type="entry name" value="SNase_OB-fold_sf"/>
</dbReference>
<dbReference type="Proteomes" id="UP001231518">
    <property type="component" value="Chromosome 11"/>
</dbReference>
<dbReference type="CDD" id="cd20379">
    <property type="entry name" value="Tudor_dTUD-like"/>
    <property type="match status" value="1"/>
</dbReference>
<dbReference type="PANTHER" id="PTHR16442">
    <property type="entry name" value="RING FINGER PROTEIN 17"/>
    <property type="match status" value="1"/>
</dbReference>
<reference evidence="2" key="1">
    <citation type="submission" date="2023-03" db="EMBL/GenBank/DDBJ databases">
        <title>Chromosome-level genomes of two armyworms, Mythimna separata and Mythimna loreyi, provide insights into the biosynthesis and reception of sex pheromones.</title>
        <authorList>
            <person name="Zhao H."/>
        </authorList>
    </citation>
    <scope>NUCLEOTIDE SEQUENCE</scope>
    <source>
        <strain evidence="2">BeijingLab</strain>
        <tissue evidence="2">Pupa</tissue>
    </source>
</reference>